<proteinExistence type="predicted"/>
<dbReference type="RefSeq" id="WP_146105900.1">
    <property type="nucleotide sequence ID" value="NZ_OLKH01000074.1"/>
</dbReference>
<organism evidence="2 3">
    <name type="scientific">Flavobacterium columnare</name>
    <dbReference type="NCBI Taxonomy" id="996"/>
    <lineage>
        <taxon>Bacteria</taxon>
        <taxon>Pseudomonadati</taxon>
        <taxon>Bacteroidota</taxon>
        <taxon>Flavobacteriia</taxon>
        <taxon>Flavobacteriales</taxon>
        <taxon>Flavobacteriaceae</taxon>
        <taxon>Flavobacterium</taxon>
    </lineage>
</organism>
<evidence type="ECO:0000313" key="2">
    <source>
        <dbReference type="EMBL" id="SPE76887.1"/>
    </source>
</evidence>
<name>A0A2N9P990_9FLAO</name>
<dbReference type="Gene3D" id="2.60.40.10">
    <property type="entry name" value="Immunoglobulins"/>
    <property type="match status" value="1"/>
</dbReference>
<accession>A0A2N9P990</accession>
<dbReference type="InterPro" id="IPR003961">
    <property type="entry name" value="FN3_dom"/>
</dbReference>
<protein>
    <recommendedName>
        <fullName evidence="1">Fibronectin type-III domain-containing protein</fullName>
    </recommendedName>
</protein>
<dbReference type="InterPro" id="IPR013783">
    <property type="entry name" value="Ig-like_fold"/>
</dbReference>
<dbReference type="InterPro" id="IPR036116">
    <property type="entry name" value="FN3_sf"/>
</dbReference>
<dbReference type="EMBL" id="OLKH01000074">
    <property type="protein sequence ID" value="SPE76887.1"/>
    <property type="molecule type" value="Genomic_DNA"/>
</dbReference>
<evidence type="ECO:0000259" key="1">
    <source>
        <dbReference type="PROSITE" id="PS50853"/>
    </source>
</evidence>
<sequence>MIKLRHLFSILFLFLSNLGWAQLYPVQVNSTVLPPYLSTLSSYATTANQKYLVNIYTSDLNVVHRQVRLKLYIEGNGIQAQSVPVVLGANNLFINGGETLQLSNIDLAPYFQLENLTGINQNQYSGTLPQGNYKYCVEVYDFITNQRISQKSCTFYYFVYNEPPLLNTPTQHQVVTFQEPQNLFFTWTPRHINAVNIEYEFELVEILDQQVPSNHAFLTQIPLYKTTTPTTALLYGPTEPQLIAGRKYAWRVKALSQPGFGDKAVFNNEGYSEIFDFVYPGNCQPPKFVLAVSLNATQTKITWQSDPSYLDYKIEYRKKGATTWYPTAYYNNEAKIYDLEAGATYEYRVGGECIGGLVNYTPVDEFTQPTKDAIAIKCGMKPNVDLSNVALFQGELPNDQVIMAGDFAIKLTEVSGKGTYTGKGYVSVPYLSFVKIGVEFKDISINTDFKLVKGDIKALYDPSWKNIIDVGKIYDQIENVFDYFSPDIEEHQFETNFEIPDLSHISVSSNAIVVTGADGQTQSFDHDPGELVVIRDPKGNVYAIPQGGDKPVALNEGQAAGFIPNAENTQGVSSSGTVTSLAAIAARVTFERAKESKYADDQMPTKAHPAIQKLYKTIPDGATSYNLYHKGIQNDGKGSRSFDYVEAVIEVKGSGIKPEEIQFNIKGSTAKKIGTMVMKNGKAYQTLEVPVYDSSAPVELMALLPGKDGAKNQVLGVAKIIPIKILPEVNLTLIPVNDAVLPTGLQDQLNGIYKDAAVQFKVTVAANYTVAKTEMECGKDALLDKLSEDQATFVETYQKTHPADKNQYYIFVTSGIKPSRPISGFMPRHSQCGFVFGAQKGDDAKAASNITDIIAHELGHGVFELQHPWEEFNTGSKNSNTPWLMDYTSGTKLAYVHWQRISHPKFGVYALDSSEQGEFSKSVMTPNFKIVNIDQSSIVLEPKDKNIPTGTVPGFVVIEKNKEIITKKRYYYWDQDRYVNTSSLSWNNEKNKFETIANSEPIFGVENKTNDPGILFFLNLIDCPARKLFLNKSKLPANYNSNKVLADFLASKLNSSLPLECNPLDNSKPNQITGWSLAKDDTIVSCNIADDVVIQKQLLNIAQAVNRPNNKIKDLEPIFRDNITLCSIRKMEESLRIRILAKYFEEATDDSDLEISMCGNSGCDYFFIGDLIKYTPNDQRLGLLLKFKENNFRWFKKLYNFGSTNGGFGNDININQVSEIYLEISKWIITHYDKLNIKPTVKQAFVFDGQALSDYYPGMKPYVLGKDNEDIILKIDNNSEINIQKTELEFLEDGKLRFFNKYMMTDLSPRIYDPNNPPPLSKYYSYFEYDENYNPYEPVTVICGIENQLGLEIKKEIVMPAIAAFAYQAILEEEGKEESLRQFGNAVIVTTGVFATPFSGGTSLAGVLSSISSLGIAVGSIDAYVTSLSSSDPSFKDSSFYKAWDATYTAYNFIDGAGAVTSFANSGYNILKLSNFAKSYNAFDTAISNSNLFKNTVFTERLSQLKNIFKNASADLNLLNRGKTFSNYISKINTGFKKTILASVLTLNLNVNATDNILQLSNNANKIETVLNLSGKTEQLTDVIRSTITSKSDEILKAFDKEVVVSIKTSPTAQAVDGKFVILNVGQDNILATLINNQIKINFIKSAVDGYHIYEFTEDKDPTNNNTSPKCTFCPDKIGNIKESEFCKKLEKLASNTQNAVSVQKLCEKGINVKILDKVLSYTIAKQKVFVDDFSGISEGGMTILKSKTHLVDYWKDNGDFYKTIRPYHGEDHRDWDTSSKIVKSMGAREKLLVEAIDYEGVHDQIKLNDINSNENKGSLDALKVSSGNLPNGNVIVKYNRKQYHNESLENSDVAYNDFIKILHPFLQKHIEYMDFIRKDCSGNSDGKLYEKLYGGKITLGKMNAAQRPGIHTEVLVLNELIKDKSINSVSDIRALDIKIVIRWKVKKDEKDKETKHMVTCPHCFYITEGVFFPNSK</sequence>
<reference evidence="2 3" key="1">
    <citation type="submission" date="2018-02" db="EMBL/GenBank/DDBJ databases">
        <authorList>
            <person name="Cohen D.B."/>
            <person name="Kent A.D."/>
        </authorList>
    </citation>
    <scope>NUCLEOTIDE SEQUENCE [LARGE SCALE GENOMIC DNA]</scope>
    <source>
        <strain evidence="2">CIP109753</strain>
    </source>
</reference>
<evidence type="ECO:0000313" key="3">
    <source>
        <dbReference type="Proteomes" id="UP000238180"/>
    </source>
</evidence>
<dbReference type="PROSITE" id="PS50853">
    <property type="entry name" value="FN3"/>
    <property type="match status" value="1"/>
</dbReference>
<dbReference type="SUPFAM" id="SSF49265">
    <property type="entry name" value="Fibronectin type III"/>
    <property type="match status" value="1"/>
</dbReference>
<feature type="domain" description="Fibronectin type-III" evidence="1">
    <location>
        <begin position="285"/>
        <end position="373"/>
    </location>
</feature>
<dbReference type="Proteomes" id="UP000238180">
    <property type="component" value="Unassembled WGS sequence"/>
</dbReference>
<gene>
    <name evidence="2" type="ORF">FLACOL_00876</name>
</gene>
<dbReference type="CDD" id="cd00063">
    <property type="entry name" value="FN3"/>
    <property type="match status" value="1"/>
</dbReference>